<dbReference type="Pfam" id="PF13673">
    <property type="entry name" value="Acetyltransf_10"/>
    <property type="match status" value="1"/>
</dbReference>
<comment type="caution">
    <text evidence="2">The sequence shown here is derived from an EMBL/GenBank/DDBJ whole genome shotgun (WGS) entry which is preliminary data.</text>
</comment>
<name>A0ABV6RMI3_9GAMM</name>
<sequence length="148" mass="16152">MPAPNLHIRVAPVADIPSVLLYEILRLRVEVFVVEQRAAYPEIDGRDIEPGALLLWASDDDGVLGTARLLHDQDGVARIGRVATAPRGRGAGIGAALMRRALELRGEGPTVLDAQEHLAGWYGRFGFTVSGPAFVEDDIPHVPMRRER</sequence>
<dbReference type="Gene3D" id="3.40.630.30">
    <property type="match status" value="1"/>
</dbReference>
<evidence type="ECO:0000313" key="2">
    <source>
        <dbReference type="EMBL" id="MFC0678187.1"/>
    </source>
</evidence>
<dbReference type="Proteomes" id="UP001589896">
    <property type="component" value="Unassembled WGS sequence"/>
</dbReference>
<gene>
    <name evidence="2" type="ORF">ACFFGH_10080</name>
</gene>
<feature type="domain" description="N-acetyltransferase" evidence="1">
    <location>
        <begin position="6"/>
        <end position="148"/>
    </location>
</feature>
<protein>
    <submittedName>
        <fullName evidence="2">GNAT family N-acetyltransferase</fullName>
    </submittedName>
</protein>
<dbReference type="PROSITE" id="PS51186">
    <property type="entry name" value="GNAT"/>
    <property type="match status" value="1"/>
</dbReference>
<dbReference type="InterPro" id="IPR016181">
    <property type="entry name" value="Acyl_CoA_acyltransferase"/>
</dbReference>
<proteinExistence type="predicted"/>
<dbReference type="EMBL" id="JBHLTG010000002">
    <property type="protein sequence ID" value="MFC0678187.1"/>
    <property type="molecule type" value="Genomic_DNA"/>
</dbReference>
<dbReference type="SUPFAM" id="SSF55729">
    <property type="entry name" value="Acyl-CoA N-acyltransferases (Nat)"/>
    <property type="match status" value="1"/>
</dbReference>
<dbReference type="CDD" id="cd04301">
    <property type="entry name" value="NAT_SF"/>
    <property type="match status" value="1"/>
</dbReference>
<dbReference type="InterPro" id="IPR000182">
    <property type="entry name" value="GNAT_dom"/>
</dbReference>
<organism evidence="2 3">
    <name type="scientific">Lysobacter korlensis</name>
    <dbReference type="NCBI Taxonomy" id="553636"/>
    <lineage>
        <taxon>Bacteria</taxon>
        <taxon>Pseudomonadati</taxon>
        <taxon>Pseudomonadota</taxon>
        <taxon>Gammaproteobacteria</taxon>
        <taxon>Lysobacterales</taxon>
        <taxon>Lysobacteraceae</taxon>
        <taxon>Lysobacter</taxon>
    </lineage>
</organism>
<dbReference type="RefSeq" id="WP_386667813.1">
    <property type="nucleotide sequence ID" value="NZ_JBHLTG010000002.1"/>
</dbReference>
<accession>A0ABV6RMI3</accession>
<evidence type="ECO:0000313" key="3">
    <source>
        <dbReference type="Proteomes" id="UP001589896"/>
    </source>
</evidence>
<keyword evidence="3" id="KW-1185">Reference proteome</keyword>
<evidence type="ECO:0000259" key="1">
    <source>
        <dbReference type="PROSITE" id="PS51186"/>
    </source>
</evidence>
<reference evidence="2 3" key="1">
    <citation type="submission" date="2024-09" db="EMBL/GenBank/DDBJ databases">
        <authorList>
            <person name="Sun Q."/>
            <person name="Mori K."/>
        </authorList>
    </citation>
    <scope>NUCLEOTIDE SEQUENCE [LARGE SCALE GENOMIC DNA]</scope>
    <source>
        <strain evidence="2 3">KCTC 23076</strain>
    </source>
</reference>